<evidence type="ECO:0000313" key="12">
    <source>
        <dbReference type="Proteomes" id="UP000794436"/>
    </source>
</evidence>
<proteinExistence type="inferred from homology"/>
<feature type="compositionally biased region" description="Gly residues" evidence="9">
    <location>
        <begin position="301"/>
        <end position="315"/>
    </location>
</feature>
<evidence type="ECO:0000259" key="10">
    <source>
        <dbReference type="PROSITE" id="PS50067"/>
    </source>
</evidence>
<dbReference type="PANTHER" id="PTHR47968:SF36">
    <property type="entry name" value="KINESIN HEAVY CHAIN ISOFORM X1"/>
    <property type="match status" value="1"/>
</dbReference>
<comment type="similarity">
    <text evidence="6 7">Belongs to the TRAFAC class myosin-kinesin ATPase superfamily. Kinesin family.</text>
</comment>
<keyword evidence="3 6" id="KW-0067">ATP-binding</keyword>
<name>A0A8K1C3X8_PYTOL</name>
<feature type="region of interest" description="Disordered" evidence="9">
    <location>
        <begin position="668"/>
        <end position="705"/>
    </location>
</feature>
<dbReference type="Pfam" id="PF00225">
    <property type="entry name" value="Kinesin"/>
    <property type="match status" value="2"/>
</dbReference>
<evidence type="ECO:0000256" key="1">
    <source>
        <dbReference type="ARBA" id="ARBA00022701"/>
    </source>
</evidence>
<evidence type="ECO:0000256" key="5">
    <source>
        <dbReference type="ARBA" id="ARBA00023175"/>
    </source>
</evidence>
<dbReference type="Proteomes" id="UP000794436">
    <property type="component" value="Unassembled WGS sequence"/>
</dbReference>
<organism evidence="11 12">
    <name type="scientific">Pythium oligandrum</name>
    <name type="common">Mycoparasitic fungus</name>
    <dbReference type="NCBI Taxonomy" id="41045"/>
    <lineage>
        <taxon>Eukaryota</taxon>
        <taxon>Sar</taxon>
        <taxon>Stramenopiles</taxon>
        <taxon>Oomycota</taxon>
        <taxon>Peronosporomycetes</taxon>
        <taxon>Pythiales</taxon>
        <taxon>Pythiaceae</taxon>
        <taxon>Pythium</taxon>
    </lineage>
</organism>
<dbReference type="EMBL" id="SPLM01000146">
    <property type="protein sequence ID" value="TMW56049.1"/>
    <property type="molecule type" value="Genomic_DNA"/>
</dbReference>
<keyword evidence="5 6" id="KW-0505">Motor protein</keyword>
<dbReference type="GO" id="GO:0005524">
    <property type="term" value="F:ATP binding"/>
    <property type="evidence" value="ECO:0007669"/>
    <property type="project" value="UniProtKB-UniRule"/>
</dbReference>
<dbReference type="Gene3D" id="3.40.850.10">
    <property type="entry name" value="Kinesin motor domain"/>
    <property type="match status" value="1"/>
</dbReference>
<accession>A0A8K1C3X8</accession>
<dbReference type="InterPro" id="IPR019821">
    <property type="entry name" value="Kinesin_motor_CS"/>
</dbReference>
<protein>
    <recommendedName>
        <fullName evidence="7">Kinesin-like protein</fullName>
    </recommendedName>
</protein>
<feature type="domain" description="Kinesin motor" evidence="10">
    <location>
        <begin position="23"/>
        <end position="434"/>
    </location>
</feature>
<evidence type="ECO:0000256" key="3">
    <source>
        <dbReference type="ARBA" id="ARBA00022840"/>
    </source>
</evidence>
<evidence type="ECO:0000256" key="8">
    <source>
        <dbReference type="SAM" id="Coils"/>
    </source>
</evidence>
<dbReference type="PROSITE" id="PS00411">
    <property type="entry name" value="KINESIN_MOTOR_1"/>
    <property type="match status" value="1"/>
</dbReference>
<dbReference type="PROSITE" id="PS50067">
    <property type="entry name" value="KINESIN_MOTOR_2"/>
    <property type="match status" value="1"/>
</dbReference>
<keyword evidence="1 7" id="KW-0493">Microtubule</keyword>
<sequence>MSISSRSSLPGSPSSSGIERGSNFKVVIRVRPPLPRELHGDRPFQNVIHVDAEGHVLTVSENLSAMTSGSASEGGDASSAATAAALALPGAYGSHVFSFDHVYDQHCTQRTVYKNTAKAVVESSLEGYNATIFAYGQTGTGKTYTMEGFNSGSGSVEERGIIPRAIEQIFQHIQTNVSARMRFLVRASYLQIYNESISDLLKPERNNLTIREDKKRGVFVEGLSEWVVRSPEEIYGLMERGGAMRATGSTKMNELSSRSHAVFIIIAEQSKTSYVDARGNDISPEEFTGLVNAYQARHGAPAGGGGDGGGNGGHGALHPKLESMIRQSFKVGKLNLVDLAGSERVRLSGATGQRLEESKKINQSLSALGNVIAALTDARGRQHIPYRDSKLTRILEDSLGGNCKTTMMAMISPALEAITESLSTLKFANRAKSIKNEARVNEDLDQKSLLRKYERELKRLRAELEEKSRNVVDKRRLLELDEQRRRAEEDKMAAIRALEERSREFMREKEEKKKLEQRIAMLMSQMLVSRKARQSGHAGSSAMALDGAGQDGLPMDLGDGSGVFDAEDPIIREAIKEHQDRIRKEYECRLADLEKERESIEEEKAQVDRYKQLLLKQRDIMIALTQRLNERDEQITALQDELDAYDRHQKELEEKLDEKTAHLIHLQRVTMEQSGGSGSESTKSSGDWRGSSSGSHSDSGGGASRPEQLITYKQYRPHMDPSASLSPMRDEQTTGLLSAEEKIHELKGFVDAQGMETQRLQRELEDVKAEKVSVEYLLRDRLEKLVQVEMEARMKSLVWNKQQEYQDQITKLTRQLESVDLENRRLKEASGASTSSSEQALQVRCETLVKERRAVQTIMEQKIKTLVNAISEASEATFQTAGGAEQLGDPAKWLAKEVQALQRLVNASIVALRNAESNQATHNNIIPAQAASSKLSASSEPVPATGQMSSRGSSRSEGKPSPSSSPSPGSSANPNTMSVDELIQQRRAQLQRERQGSM</sequence>
<gene>
    <name evidence="11" type="ORF">Poli38472_008697</name>
</gene>
<dbReference type="PRINTS" id="PR00380">
    <property type="entry name" value="KINESINHEAVY"/>
</dbReference>
<feature type="coiled-coil region" evidence="8">
    <location>
        <begin position="443"/>
        <end position="525"/>
    </location>
</feature>
<dbReference type="InterPro" id="IPR001752">
    <property type="entry name" value="Kinesin_motor_dom"/>
</dbReference>
<evidence type="ECO:0000313" key="11">
    <source>
        <dbReference type="EMBL" id="TMW56049.1"/>
    </source>
</evidence>
<evidence type="ECO:0000256" key="4">
    <source>
        <dbReference type="ARBA" id="ARBA00023054"/>
    </source>
</evidence>
<comment type="caution">
    <text evidence="11">The sequence shown here is derived from an EMBL/GenBank/DDBJ whole genome shotgun (WGS) entry which is preliminary data.</text>
</comment>
<dbReference type="GO" id="GO:0003777">
    <property type="term" value="F:microtubule motor activity"/>
    <property type="evidence" value="ECO:0007669"/>
    <property type="project" value="InterPro"/>
</dbReference>
<dbReference type="OrthoDB" id="3176171at2759"/>
<dbReference type="SUPFAM" id="SSF52540">
    <property type="entry name" value="P-loop containing nucleoside triphosphate hydrolases"/>
    <property type="match status" value="1"/>
</dbReference>
<feature type="compositionally biased region" description="Low complexity" evidence="9">
    <location>
        <begin position="949"/>
        <end position="971"/>
    </location>
</feature>
<dbReference type="InterPro" id="IPR027417">
    <property type="entry name" value="P-loop_NTPase"/>
</dbReference>
<evidence type="ECO:0000256" key="6">
    <source>
        <dbReference type="PROSITE-ProRule" id="PRU00283"/>
    </source>
</evidence>
<evidence type="ECO:0000256" key="9">
    <source>
        <dbReference type="SAM" id="MobiDB-lite"/>
    </source>
</evidence>
<keyword evidence="2 6" id="KW-0547">Nucleotide-binding</keyword>
<evidence type="ECO:0000256" key="2">
    <source>
        <dbReference type="ARBA" id="ARBA00022741"/>
    </source>
</evidence>
<keyword evidence="12" id="KW-1185">Reference proteome</keyword>
<feature type="coiled-coil region" evidence="8">
    <location>
        <begin position="802"/>
        <end position="829"/>
    </location>
</feature>
<dbReference type="GO" id="GO:0008017">
    <property type="term" value="F:microtubule binding"/>
    <property type="evidence" value="ECO:0007669"/>
    <property type="project" value="InterPro"/>
</dbReference>
<evidence type="ECO:0000256" key="7">
    <source>
        <dbReference type="RuleBase" id="RU000394"/>
    </source>
</evidence>
<dbReference type="GO" id="GO:0007018">
    <property type="term" value="P:microtubule-based movement"/>
    <property type="evidence" value="ECO:0007669"/>
    <property type="project" value="InterPro"/>
</dbReference>
<dbReference type="GO" id="GO:0005874">
    <property type="term" value="C:microtubule"/>
    <property type="evidence" value="ECO:0007669"/>
    <property type="project" value="UniProtKB-KW"/>
</dbReference>
<keyword evidence="4 8" id="KW-0175">Coiled coil</keyword>
<feature type="compositionally biased region" description="Low complexity" evidence="9">
    <location>
        <begin position="679"/>
        <end position="698"/>
    </location>
</feature>
<reference evidence="11" key="1">
    <citation type="submission" date="2019-03" db="EMBL/GenBank/DDBJ databases">
        <title>Long read genome sequence of the mycoparasitic Pythium oligandrum ATCC 38472 isolated from sugarbeet rhizosphere.</title>
        <authorList>
            <person name="Gaulin E."/>
        </authorList>
    </citation>
    <scope>NUCLEOTIDE SEQUENCE</scope>
    <source>
        <strain evidence="11">ATCC 38472_TT</strain>
    </source>
</reference>
<feature type="region of interest" description="Disordered" evidence="9">
    <location>
        <begin position="298"/>
        <end position="318"/>
    </location>
</feature>
<dbReference type="SMART" id="SM00129">
    <property type="entry name" value="KISc"/>
    <property type="match status" value="1"/>
</dbReference>
<dbReference type="CDD" id="cd00106">
    <property type="entry name" value="KISc"/>
    <property type="match status" value="1"/>
</dbReference>
<dbReference type="InterPro" id="IPR027640">
    <property type="entry name" value="Kinesin-like_fam"/>
</dbReference>
<dbReference type="InterPro" id="IPR036961">
    <property type="entry name" value="Kinesin_motor_dom_sf"/>
</dbReference>
<feature type="region of interest" description="Disordered" evidence="9">
    <location>
        <begin position="532"/>
        <end position="554"/>
    </location>
</feature>
<dbReference type="AlphaFoldDB" id="A0A8K1C3X8"/>
<feature type="binding site" evidence="6">
    <location>
        <begin position="136"/>
        <end position="143"/>
    </location>
    <ligand>
        <name>ATP</name>
        <dbReference type="ChEBI" id="CHEBI:30616"/>
    </ligand>
</feature>
<dbReference type="PANTHER" id="PTHR47968">
    <property type="entry name" value="CENTROMERE PROTEIN E"/>
    <property type="match status" value="1"/>
</dbReference>
<feature type="region of interest" description="Disordered" evidence="9">
    <location>
        <begin position="931"/>
        <end position="998"/>
    </location>
</feature>